<organism evidence="2 3">
    <name type="scientific">Chryseobacterium piscium</name>
    <dbReference type="NCBI Taxonomy" id="333702"/>
    <lineage>
        <taxon>Bacteria</taxon>
        <taxon>Pseudomonadati</taxon>
        <taxon>Bacteroidota</taxon>
        <taxon>Flavobacteriia</taxon>
        <taxon>Flavobacteriales</taxon>
        <taxon>Weeksellaceae</taxon>
        <taxon>Chryseobacterium group</taxon>
        <taxon>Chryseobacterium</taxon>
    </lineage>
</organism>
<evidence type="ECO:0000313" key="2">
    <source>
        <dbReference type="EMBL" id="REC56735.1"/>
    </source>
</evidence>
<dbReference type="Proteomes" id="UP000256512">
    <property type="component" value="Unassembled WGS sequence"/>
</dbReference>
<reference evidence="2 3" key="1">
    <citation type="journal article" date="2006" name="Int. J. Syst. Evol. Microbiol.">
        <title>Chryseobacterium piscium sp. nov., isolated from fish of the South Atlantic Ocean off South Africa.</title>
        <authorList>
            <person name="de Beer H."/>
            <person name="Hugo C.J."/>
            <person name="Jooste P.J."/>
            <person name="Vancanneyt M."/>
            <person name="Coenye T."/>
            <person name="Vandamme P."/>
        </authorList>
    </citation>
    <scope>NUCLEOTIDE SEQUENCE [LARGE SCALE GENOMIC DNA]</scope>
    <source>
        <strain evidence="2 3">CCUG 51923</strain>
    </source>
</reference>
<feature type="domain" description="TonB C-terminal" evidence="1">
    <location>
        <begin position="84"/>
        <end position="142"/>
    </location>
</feature>
<dbReference type="GO" id="GO:0055085">
    <property type="term" value="P:transmembrane transport"/>
    <property type="evidence" value="ECO:0007669"/>
    <property type="project" value="InterPro"/>
</dbReference>
<dbReference type="Gene3D" id="3.30.1150.10">
    <property type="match status" value="1"/>
</dbReference>
<gene>
    <name evidence="2" type="ORF">DRF62_02590</name>
</gene>
<dbReference type="SUPFAM" id="SSF74653">
    <property type="entry name" value="TolA/TonB C-terminal domain"/>
    <property type="match status" value="1"/>
</dbReference>
<keyword evidence="3" id="KW-1185">Reference proteome</keyword>
<dbReference type="AlphaFoldDB" id="A0A3D9BT84"/>
<sequence length="146" mass="16299">MKNLTLVIIMIFNGVVFGQNIPIPPATPSMPKAIEIVDVATVCPDYPDHEAYFPNGTEAFTKKIEDAIILDSVKIKKNENILKAILNFTVERDGNIAETQVIGSNKSFNHSVEKAIKRIKGKWIPAKHNGNFVRTKLQIPITINFK</sequence>
<name>A0A3D9BT84_9FLAO</name>
<dbReference type="Pfam" id="PF03544">
    <property type="entry name" value="TonB_C"/>
    <property type="match status" value="1"/>
</dbReference>
<comment type="caution">
    <text evidence="2">The sequence shown here is derived from an EMBL/GenBank/DDBJ whole genome shotgun (WGS) entry which is preliminary data.</text>
</comment>
<dbReference type="RefSeq" id="WP_115948955.1">
    <property type="nucleotide sequence ID" value="NZ_QNVS01000004.1"/>
</dbReference>
<evidence type="ECO:0000313" key="3">
    <source>
        <dbReference type="Proteomes" id="UP000256512"/>
    </source>
</evidence>
<dbReference type="EMBL" id="QNVS01000004">
    <property type="protein sequence ID" value="REC56735.1"/>
    <property type="molecule type" value="Genomic_DNA"/>
</dbReference>
<accession>A0A3D9BT84</accession>
<dbReference type="InterPro" id="IPR037682">
    <property type="entry name" value="TonB_C"/>
</dbReference>
<protein>
    <recommendedName>
        <fullName evidence="1">TonB C-terminal domain-containing protein</fullName>
    </recommendedName>
</protein>
<proteinExistence type="predicted"/>
<evidence type="ECO:0000259" key="1">
    <source>
        <dbReference type="Pfam" id="PF03544"/>
    </source>
</evidence>